<feature type="compositionally biased region" description="Low complexity" evidence="1">
    <location>
        <begin position="287"/>
        <end position="303"/>
    </location>
</feature>
<dbReference type="STRING" id="1314781.A0A165NS80"/>
<proteinExistence type="predicted"/>
<evidence type="ECO:0000313" key="3">
    <source>
        <dbReference type="Proteomes" id="UP000077266"/>
    </source>
</evidence>
<dbReference type="OrthoDB" id="4849794at2759"/>
<evidence type="ECO:0000256" key="1">
    <source>
        <dbReference type="SAM" id="MobiDB-lite"/>
    </source>
</evidence>
<evidence type="ECO:0000313" key="2">
    <source>
        <dbReference type="EMBL" id="KZW01148.1"/>
    </source>
</evidence>
<dbReference type="PANTHER" id="PTHR37842">
    <property type="match status" value="1"/>
</dbReference>
<dbReference type="EMBL" id="KV425896">
    <property type="protein sequence ID" value="KZW01148.1"/>
    <property type="molecule type" value="Genomic_DNA"/>
</dbReference>
<dbReference type="Proteomes" id="UP000077266">
    <property type="component" value="Unassembled WGS sequence"/>
</dbReference>
<organism evidence="2 3">
    <name type="scientific">Exidia glandulosa HHB12029</name>
    <dbReference type="NCBI Taxonomy" id="1314781"/>
    <lineage>
        <taxon>Eukaryota</taxon>
        <taxon>Fungi</taxon>
        <taxon>Dikarya</taxon>
        <taxon>Basidiomycota</taxon>
        <taxon>Agaricomycotina</taxon>
        <taxon>Agaricomycetes</taxon>
        <taxon>Auriculariales</taxon>
        <taxon>Exidiaceae</taxon>
        <taxon>Exidia</taxon>
    </lineage>
</organism>
<dbReference type="Gene3D" id="1.20.58.2150">
    <property type="match status" value="1"/>
</dbReference>
<feature type="region of interest" description="Disordered" evidence="1">
    <location>
        <begin position="261"/>
        <end position="360"/>
    </location>
</feature>
<dbReference type="InParanoid" id="A0A165NS80"/>
<accession>A0A165NS80</accession>
<dbReference type="AlphaFoldDB" id="A0A165NS80"/>
<reference evidence="2 3" key="1">
    <citation type="journal article" date="2016" name="Mol. Biol. Evol.">
        <title>Comparative Genomics of Early-Diverging Mushroom-Forming Fungi Provides Insights into the Origins of Lignocellulose Decay Capabilities.</title>
        <authorList>
            <person name="Nagy L.G."/>
            <person name="Riley R."/>
            <person name="Tritt A."/>
            <person name="Adam C."/>
            <person name="Daum C."/>
            <person name="Floudas D."/>
            <person name="Sun H."/>
            <person name="Yadav J.S."/>
            <person name="Pangilinan J."/>
            <person name="Larsson K.H."/>
            <person name="Matsuura K."/>
            <person name="Barry K."/>
            <person name="Labutti K."/>
            <person name="Kuo R."/>
            <person name="Ohm R.A."/>
            <person name="Bhattacharya S.S."/>
            <person name="Shirouzu T."/>
            <person name="Yoshinaga Y."/>
            <person name="Martin F.M."/>
            <person name="Grigoriev I.V."/>
            <person name="Hibbett D.S."/>
        </authorList>
    </citation>
    <scope>NUCLEOTIDE SEQUENCE [LARGE SCALE GENOMIC DNA]</scope>
    <source>
        <strain evidence="2 3">HHB12029</strain>
    </source>
</reference>
<protein>
    <submittedName>
        <fullName evidence="2">Uncharacterized protein</fullName>
    </submittedName>
</protein>
<dbReference type="PANTHER" id="PTHR37842:SF2">
    <property type="entry name" value="GYLCOSYL HYDROLASE 115 C-TERMINAL DOMAIN-CONTAINING PROTEIN"/>
    <property type="match status" value="1"/>
</dbReference>
<sequence>MDGNTGKCPRHRVGDFKANENPTEFLLLMAYNASAFNRNNLPLSHALGRARAQAPSLASEILGIVANFSRLTAIRKPELTTPATFSTLNYRQADTYNAQWQALAASTEAVARKIPRAAQSAFFETVGHPVTATANLHALYVAEKKIEDLASQASGSANTDAKMVQDMFETDWELREKFHTLEGGKWDHMMDQTHLGYYYWQQPMQDTLPPLRFVRTRAPALAGTMRITVEGSLGGWPGDNRNNCKDGYNCGQPVLATLSPRSRYVDVSPSGSRLSPSPPRVLRRGRPSPSGGSQPAAAHSSGAEGTLSTSRTAEILSLKRKLDGGEELTPDLTLDDKAQDHTERVSLPDMNKINAQGEIV</sequence>
<gene>
    <name evidence="2" type="ORF">EXIGLDRAFT_693880</name>
</gene>
<keyword evidence="3" id="KW-1185">Reference proteome</keyword>
<name>A0A165NS80_EXIGL</name>
<feature type="compositionally biased region" description="Basic and acidic residues" evidence="1">
    <location>
        <begin position="334"/>
        <end position="346"/>
    </location>
</feature>